<reference evidence="1 2" key="1">
    <citation type="journal article" date="2019" name="Nat. Ecol. Evol.">
        <title>Megaphylogeny resolves global patterns of mushroom evolution.</title>
        <authorList>
            <person name="Varga T."/>
            <person name="Krizsan K."/>
            <person name="Foldi C."/>
            <person name="Dima B."/>
            <person name="Sanchez-Garcia M."/>
            <person name="Sanchez-Ramirez S."/>
            <person name="Szollosi G.J."/>
            <person name="Szarkandi J.G."/>
            <person name="Papp V."/>
            <person name="Albert L."/>
            <person name="Andreopoulos W."/>
            <person name="Angelini C."/>
            <person name="Antonin V."/>
            <person name="Barry K.W."/>
            <person name="Bougher N.L."/>
            <person name="Buchanan P."/>
            <person name="Buyck B."/>
            <person name="Bense V."/>
            <person name="Catcheside P."/>
            <person name="Chovatia M."/>
            <person name="Cooper J."/>
            <person name="Damon W."/>
            <person name="Desjardin D."/>
            <person name="Finy P."/>
            <person name="Geml J."/>
            <person name="Haridas S."/>
            <person name="Hughes K."/>
            <person name="Justo A."/>
            <person name="Karasinski D."/>
            <person name="Kautmanova I."/>
            <person name="Kiss B."/>
            <person name="Kocsube S."/>
            <person name="Kotiranta H."/>
            <person name="LaButti K.M."/>
            <person name="Lechner B.E."/>
            <person name="Liimatainen K."/>
            <person name="Lipzen A."/>
            <person name="Lukacs Z."/>
            <person name="Mihaltcheva S."/>
            <person name="Morgado L.N."/>
            <person name="Niskanen T."/>
            <person name="Noordeloos M.E."/>
            <person name="Ohm R.A."/>
            <person name="Ortiz-Santana B."/>
            <person name="Ovrebo C."/>
            <person name="Racz N."/>
            <person name="Riley R."/>
            <person name="Savchenko A."/>
            <person name="Shiryaev A."/>
            <person name="Soop K."/>
            <person name="Spirin V."/>
            <person name="Szebenyi C."/>
            <person name="Tomsovsky M."/>
            <person name="Tulloss R.E."/>
            <person name="Uehling J."/>
            <person name="Grigoriev I.V."/>
            <person name="Vagvolgyi C."/>
            <person name="Papp T."/>
            <person name="Martin F.M."/>
            <person name="Miettinen O."/>
            <person name="Hibbett D.S."/>
            <person name="Nagy L.G."/>
        </authorList>
    </citation>
    <scope>NUCLEOTIDE SEQUENCE [LARGE SCALE GENOMIC DNA]</scope>
    <source>
        <strain evidence="1 2">CBS 309.79</strain>
    </source>
</reference>
<dbReference type="Gene3D" id="3.80.10.10">
    <property type="entry name" value="Ribonuclease Inhibitor"/>
    <property type="match status" value="1"/>
</dbReference>
<evidence type="ECO:0000313" key="1">
    <source>
        <dbReference type="EMBL" id="TFL02639.1"/>
    </source>
</evidence>
<gene>
    <name evidence="1" type="ORF">BDV98DRAFT_655556</name>
</gene>
<keyword evidence="2" id="KW-1185">Reference proteome</keyword>
<sequence length="515" mass="57587">MHLNNSGCLVPYSRESFYCVIQVGYPAVAFLDNVLSSPTGLAREIKPLRGEWCVQLGGEGRLPEATHDAVIHSIGAIVFGRIHCCTPRQSKASPFTIVQDEPHNFSNPELLPESLLWRFDFTPDAYQKARSIVEEGEAKVSLLNEALNRLTAQRDEMHSIVMHHCNYLAPISRLPDDVLLLIFQQLSGTCRLTDEMDEEPWNISAACDRLTNLTLPQPRLTTNIWIKPDPDVLGNHTTSLLAYEAPARKFQSSDQLQASRYVPFKETLRTLLASSHRSHTLQLLGDIPHGWNVFPRENPAFESLERLCVTGSSWISKKDKMHLLDAPHLTHLTLTRAPVDPLSQSNWANLQSLNLIRWSTTAESLLAVLNALACRLKSLALSDMQFTHMEDVTTTFPRPINLPQLHSADFTFASRTVSDSILGVVIPHLPGAHNVKYLHGAYFPAERAELVADPLLQRVFRNNNTSCANTGEVIEGRVGAPTFLEHFALDRQDIVALESLAKMQKEGLIRLRAVI</sequence>
<dbReference type="InterPro" id="IPR032675">
    <property type="entry name" value="LRR_dom_sf"/>
</dbReference>
<evidence type="ECO:0008006" key="3">
    <source>
        <dbReference type="Google" id="ProtNLM"/>
    </source>
</evidence>
<proteinExistence type="predicted"/>
<dbReference type="EMBL" id="ML178822">
    <property type="protein sequence ID" value="TFL02639.1"/>
    <property type="molecule type" value="Genomic_DNA"/>
</dbReference>
<evidence type="ECO:0000313" key="2">
    <source>
        <dbReference type="Proteomes" id="UP000305067"/>
    </source>
</evidence>
<organism evidence="1 2">
    <name type="scientific">Pterulicium gracile</name>
    <dbReference type="NCBI Taxonomy" id="1884261"/>
    <lineage>
        <taxon>Eukaryota</taxon>
        <taxon>Fungi</taxon>
        <taxon>Dikarya</taxon>
        <taxon>Basidiomycota</taxon>
        <taxon>Agaricomycotina</taxon>
        <taxon>Agaricomycetes</taxon>
        <taxon>Agaricomycetidae</taxon>
        <taxon>Agaricales</taxon>
        <taxon>Pleurotineae</taxon>
        <taxon>Pterulaceae</taxon>
        <taxon>Pterulicium</taxon>
    </lineage>
</organism>
<protein>
    <recommendedName>
        <fullName evidence="3">F-box domain-containing protein</fullName>
    </recommendedName>
</protein>
<name>A0A5C3QQS1_9AGAR</name>
<dbReference type="AlphaFoldDB" id="A0A5C3QQS1"/>
<dbReference type="Proteomes" id="UP000305067">
    <property type="component" value="Unassembled WGS sequence"/>
</dbReference>
<dbReference type="OrthoDB" id="3266451at2759"/>
<accession>A0A5C3QQS1</accession>
<dbReference type="SUPFAM" id="SSF52047">
    <property type="entry name" value="RNI-like"/>
    <property type="match status" value="1"/>
</dbReference>